<gene>
    <name evidence="1" type="ORF">MOC_2238</name>
</gene>
<protein>
    <submittedName>
        <fullName evidence="1">Protein of unassigned function</fullName>
    </submittedName>
</protein>
<dbReference type="KEGG" id="mor:MOC_2238"/>
<name>A0A089NVY8_9HYPH</name>
<organism evidence="1 2">
    <name type="scientific">Methylobacterium oryzae CBMB20</name>
    <dbReference type="NCBI Taxonomy" id="693986"/>
    <lineage>
        <taxon>Bacteria</taxon>
        <taxon>Pseudomonadati</taxon>
        <taxon>Pseudomonadota</taxon>
        <taxon>Alphaproteobacteria</taxon>
        <taxon>Hyphomicrobiales</taxon>
        <taxon>Methylobacteriaceae</taxon>
        <taxon>Methylobacterium</taxon>
    </lineage>
</organism>
<proteinExistence type="predicted"/>
<evidence type="ECO:0000313" key="2">
    <source>
        <dbReference type="Proteomes" id="UP000029492"/>
    </source>
</evidence>
<dbReference type="HOGENOM" id="CLU_3201942_0_0_5"/>
<sequence>MHVGPGMRRAEKPVLQRRVLALGRRFGLPGTRRDAPCLPCGRGSG</sequence>
<dbReference type="Proteomes" id="UP000029492">
    <property type="component" value="Chromosome"/>
</dbReference>
<accession>A0A089NVY8</accession>
<dbReference type="AlphaFoldDB" id="A0A089NVY8"/>
<dbReference type="EMBL" id="CP003811">
    <property type="protein sequence ID" value="AIQ89993.1"/>
    <property type="molecule type" value="Genomic_DNA"/>
</dbReference>
<evidence type="ECO:0000313" key="1">
    <source>
        <dbReference type="EMBL" id="AIQ89993.1"/>
    </source>
</evidence>
<reference evidence="1 2" key="1">
    <citation type="journal article" date="2014" name="PLoS ONE">
        <title>Genome Information of Methylobacterium oryzae, a Plant-Probiotic Methylotroph in the Phyllosphere.</title>
        <authorList>
            <person name="Kwak M.J."/>
            <person name="Jeong H."/>
            <person name="Madhaiyan M."/>
            <person name="Lee Y."/>
            <person name="Sa T.M."/>
            <person name="Oh T.K."/>
            <person name="Kim J.F."/>
        </authorList>
    </citation>
    <scope>NUCLEOTIDE SEQUENCE [LARGE SCALE GENOMIC DNA]</scope>
    <source>
        <strain evidence="1 2">CBMB20</strain>
    </source>
</reference>
<keyword evidence="2" id="KW-1185">Reference proteome</keyword>